<protein>
    <submittedName>
        <fullName evidence="3">TIGR02099 family protein</fullName>
    </submittedName>
</protein>
<organism evidence="3 4">
    <name type="scientific">Pseudoalteromonas rubra</name>
    <dbReference type="NCBI Taxonomy" id="43658"/>
    <lineage>
        <taxon>Bacteria</taxon>
        <taxon>Pseudomonadati</taxon>
        <taxon>Pseudomonadota</taxon>
        <taxon>Gammaproteobacteria</taxon>
        <taxon>Alteromonadales</taxon>
        <taxon>Pseudoalteromonadaceae</taxon>
        <taxon>Pseudoalteromonas</taxon>
    </lineage>
</organism>
<feature type="compositionally biased region" description="Polar residues" evidence="1">
    <location>
        <begin position="1283"/>
        <end position="1293"/>
    </location>
</feature>
<evidence type="ECO:0000259" key="2">
    <source>
        <dbReference type="Pfam" id="PF13116"/>
    </source>
</evidence>
<sequence length="1337" mass="146659">MQVKAVCFFCVRKMWQVFAVTLVLLAVLVSLVKYSLPYANEYKQDIEALVFQQLGVELNIGSISASWQGNGPALVLRDVSFEDNIRSPISLHIAQTSLQLNLVESVRQWRLVSNYFVLDGFNATVDIQAMAQSMEGGSGEFEQQALIEELFLGDTGHFAVQNSQITLQMSDDKAHTLLVPDLIWQNSEDVHHGEGQISFPGLAKGQLKARFRFHGQQLSTMAGDIFIDAQQVEVMSWLQAYLDPQYQDVSASVNAQLWARLEQGTLHDVLLDWRPSSIHWLQGQTSKQLAVQSGTLHLQSAHSGWSLSSSEWQLAHNGQPLAPLSIEGQFTDTERTVWMQGLDLAYVAQVLSLSHFDWAKQVKALSPGGQVTAARLSMDSDMPMSLWLALRDVGWRQLDGIPGFSGLNAELTLTPERGVLSLSAQEQAFEVEEQFIAPISVNELNGDIHFYQDEAQQWHVLSDNLWLSNADLSVALEMHLRLFEEPELDLYADVFGGNASVAGRYFPLQLMNENLVNYLNNGIQGGRLRHTQVLLSGPLSQFPYRAQSGRFEVLARIDQAQFAFAPDWAALQNGDVTLHFADERMDITANGGELLNQTLNHGVVVSLADLEQSDLLTVNIAHTTEASTLAPFFSATPIADPLADILQVAQVQGDVTGNVDLLIDLTSLDVNVMGTVEFNNNALYLAQPGMALDKLSGTLKFIDDNIELDNTRALWRGMPLLFSLSGQGDSERYLLEIDTRLSAASDKLMPLTQGLMDGFIEGKALLAGRLTLDFTAQGFSYDANFTSDLLGVRVDLPAPIGKLADERLPLTAQVRGDDISNLISVTLGEQLYFDGILDNNSGLIDRAQLIFAEQNRALSQPGFNVAILQPQLSLEPWLAFIDRIIEQLEQPSEQPGILPAFGELSAQVAQFNALDIGFNDFELSLRPDADGLLARLNGKELRAQVQFPDSKAGQPIQIQADYLRLNVIEPAGGDAMAEDMATDTKAAEPEASEQWLTAVPAIEFNCDDCRIAQYQLDRVNLALQGTGEALQVSRLRVDKGDHVLQGNGGWQNGRSQFNGTLESSDFGQLMEEFDITSSVQDSNADIEFALSWAKAPYDFDVASLDGSVKWQLGEGHLAEISDQGARVFSLLSLDSLVRKLKLDFRDVFAKGFFYNQIDGTFELNKGVVYTQDTQLDGVPADLSITGYADLNNKAIDYELSVAPQVTSSLPVIVGWMVNPVTGLAALALDKVIHSARVISEIKFKVTGTMDEPVVTELDRKSREVELPKPPQAQPTEPGLPAESQGNEQAQPQSGAALPGSENQGQDTAAPQADKQPESEQAEGPLDSASESKLEEKP</sequence>
<evidence type="ECO:0000313" key="4">
    <source>
        <dbReference type="Proteomes" id="UP000292345"/>
    </source>
</evidence>
<evidence type="ECO:0000313" key="3">
    <source>
        <dbReference type="EMBL" id="RZM85107.1"/>
    </source>
</evidence>
<dbReference type="PANTHER" id="PTHR38690:SF1">
    <property type="entry name" value="PROTEASE"/>
    <property type="match status" value="1"/>
</dbReference>
<comment type="caution">
    <text evidence="3">The sequence shown here is derived from an EMBL/GenBank/DDBJ whole genome shotgun (WGS) entry which is preliminary data.</text>
</comment>
<accession>A0A4Q7EMP2</accession>
<reference evidence="3 4" key="1">
    <citation type="submission" date="2018-01" db="EMBL/GenBank/DDBJ databases">
        <title>Co-occurrence of chitin degradation, pigmentation and bioactivity in marine Pseudoalteromonas.</title>
        <authorList>
            <person name="Paulsen S."/>
            <person name="Gram L."/>
            <person name="Machado H."/>
        </authorList>
    </citation>
    <scope>NUCLEOTIDE SEQUENCE [LARGE SCALE GENOMIC DNA]</scope>
    <source>
        <strain evidence="3 4">S1946</strain>
    </source>
</reference>
<proteinExistence type="predicted"/>
<dbReference type="InterPro" id="IPR011836">
    <property type="entry name" value="YhdP"/>
</dbReference>
<dbReference type="Proteomes" id="UP000292345">
    <property type="component" value="Unassembled WGS sequence"/>
</dbReference>
<feature type="domain" description="YhdP central" evidence="2">
    <location>
        <begin position="6"/>
        <end position="1254"/>
    </location>
</feature>
<dbReference type="PANTHER" id="PTHR38690">
    <property type="entry name" value="PROTEASE-RELATED"/>
    <property type="match status" value="1"/>
</dbReference>
<dbReference type="EMBL" id="PPUZ01000003">
    <property type="protein sequence ID" value="RZM85107.1"/>
    <property type="molecule type" value="Genomic_DNA"/>
</dbReference>
<dbReference type="NCBIfam" id="TIGR02099">
    <property type="entry name" value="YhdP family protein"/>
    <property type="match status" value="1"/>
</dbReference>
<feature type="region of interest" description="Disordered" evidence="1">
    <location>
        <begin position="1258"/>
        <end position="1337"/>
    </location>
</feature>
<name>A0A4Q7EMP2_9GAMM</name>
<evidence type="ECO:0000256" key="1">
    <source>
        <dbReference type="SAM" id="MobiDB-lite"/>
    </source>
</evidence>
<dbReference type="InterPro" id="IPR025263">
    <property type="entry name" value="YhdP_central"/>
</dbReference>
<dbReference type="Pfam" id="PF13116">
    <property type="entry name" value="YhdP"/>
    <property type="match status" value="1"/>
</dbReference>
<gene>
    <name evidence="3" type="ORF">C3B51_01595</name>
</gene>